<protein>
    <submittedName>
        <fullName evidence="2">Uncharacterized protein</fullName>
    </submittedName>
</protein>
<proteinExistence type="predicted"/>
<dbReference type="WBParaSite" id="PSU_v2.g17069.t1">
    <property type="protein sequence ID" value="PSU_v2.g17069.t1"/>
    <property type="gene ID" value="PSU_v2.g17069"/>
</dbReference>
<sequence>MHFENYNYWLELEDKIVEFERKRQTRATQNIISDIKRAKDDIKKSLKQFGKSNKPVALFDQERINQLIQRFQSELTSPNQTYYG</sequence>
<reference evidence="2" key="1">
    <citation type="submission" date="2022-11" db="UniProtKB">
        <authorList>
            <consortium name="WormBaseParasite"/>
        </authorList>
    </citation>
    <scope>IDENTIFICATION</scope>
</reference>
<evidence type="ECO:0000313" key="1">
    <source>
        <dbReference type="Proteomes" id="UP000887577"/>
    </source>
</evidence>
<evidence type="ECO:0000313" key="2">
    <source>
        <dbReference type="WBParaSite" id="PSU_v2.g17069.t1"/>
    </source>
</evidence>
<organism evidence="1 2">
    <name type="scientific">Panagrolaimus superbus</name>
    <dbReference type="NCBI Taxonomy" id="310955"/>
    <lineage>
        <taxon>Eukaryota</taxon>
        <taxon>Metazoa</taxon>
        <taxon>Ecdysozoa</taxon>
        <taxon>Nematoda</taxon>
        <taxon>Chromadorea</taxon>
        <taxon>Rhabditida</taxon>
        <taxon>Tylenchina</taxon>
        <taxon>Panagrolaimomorpha</taxon>
        <taxon>Panagrolaimoidea</taxon>
        <taxon>Panagrolaimidae</taxon>
        <taxon>Panagrolaimus</taxon>
    </lineage>
</organism>
<name>A0A914YE85_9BILA</name>
<accession>A0A914YE85</accession>
<dbReference type="AlphaFoldDB" id="A0A914YE85"/>
<keyword evidence="1" id="KW-1185">Reference proteome</keyword>
<dbReference type="Proteomes" id="UP000887577">
    <property type="component" value="Unplaced"/>
</dbReference>